<name>A0AAJ0CD14_9HYPO</name>
<reference evidence="2" key="1">
    <citation type="submission" date="2023-06" db="EMBL/GenBank/DDBJ databases">
        <title>Conoideocrella luteorostrata (Hypocreales: Clavicipitaceae), a potential biocontrol fungus for elongate hemlock scale in United States Christmas tree production areas.</title>
        <authorList>
            <person name="Barrett H."/>
            <person name="Lovett B."/>
            <person name="Macias A.M."/>
            <person name="Stajich J.E."/>
            <person name="Kasson M.T."/>
        </authorList>
    </citation>
    <scope>NUCLEOTIDE SEQUENCE</scope>
    <source>
        <strain evidence="2">ARSEF 14590</strain>
    </source>
</reference>
<dbReference type="Pfam" id="PF12657">
    <property type="entry name" value="TFIIIC_delta"/>
    <property type="match status" value="1"/>
</dbReference>
<comment type="caution">
    <text evidence="2">The sequence shown here is derived from an EMBL/GenBank/DDBJ whole genome shotgun (WGS) entry which is preliminary data.</text>
</comment>
<sequence length="641" mass="70891">MDRSKTRPLPPLEIRARPIAPHAVSWSCDAELAVATDDSIHIFLPEYPRTSSFSEDAADEDLLQPQFTLMLTACGIIRPDPAINGQLCAFAGVSLPIPDPAEPIVFKGVGSAEATKKGSSLGQTLKVEWSPNGVGQNSRPILSVMTTSGSIVAMGEHIDKRTAMASSSRSRTFKHWKVLWGLGAQLPIPDGVSRDGYRNMDERIISFSWAQEVGSGRALLAYMNDEGNVVVMGVQFFHRTREAGGSIEEDGESGWEIFEIDRFDGNGSHDNVDIGDPDFVPGGGSFCLKWSPWLITNEYRTATLAYVARNYVGFRRVTIQGQWLRGQDPSTRVEKANAMSICTFLSADAFVEWEDAIWQEGHAHMARGIIATPFVVKPFQIDLSGNPVQPSASHSTRDCSTLRATAEELSTNPITGLIIHRPDPFNKPHEPLYSLIRLSATHTNQDWYQTNLPSESKLPQWAERIRRAITREVTRVEALGGIDSDSDSDSEFDDPIVDMTMVTEESHLSKVHPHRFRLWGLAASPGDGCIATVVSKHVTQHSDRRPRSRVLFSWPTKHDTAHHGHHVPRSLTTEGTVWEYMHGNISDTPAFLSTTTDRSLHQETSLRKLFKGVLPKQECVFCGTGLVTLGNESTCEKGHSF</sequence>
<keyword evidence="3" id="KW-1185">Reference proteome</keyword>
<protein>
    <recommendedName>
        <fullName evidence="1">Transcription factor IIIC 90kDa subunit N-terminal domain-containing protein</fullName>
    </recommendedName>
</protein>
<dbReference type="AlphaFoldDB" id="A0AAJ0CD14"/>
<organism evidence="2 3">
    <name type="scientific">Conoideocrella luteorostrata</name>
    <dbReference type="NCBI Taxonomy" id="1105319"/>
    <lineage>
        <taxon>Eukaryota</taxon>
        <taxon>Fungi</taxon>
        <taxon>Dikarya</taxon>
        <taxon>Ascomycota</taxon>
        <taxon>Pezizomycotina</taxon>
        <taxon>Sordariomycetes</taxon>
        <taxon>Hypocreomycetidae</taxon>
        <taxon>Hypocreales</taxon>
        <taxon>Clavicipitaceae</taxon>
        <taxon>Conoideocrella</taxon>
    </lineage>
</organism>
<gene>
    <name evidence="2" type="ORF">QQS21_012907</name>
</gene>
<evidence type="ECO:0000313" key="2">
    <source>
        <dbReference type="EMBL" id="KAK2589417.1"/>
    </source>
</evidence>
<feature type="domain" description="Transcription factor IIIC 90kDa subunit N-terminal" evidence="1">
    <location>
        <begin position="26"/>
        <end position="541"/>
    </location>
</feature>
<proteinExistence type="predicted"/>
<accession>A0AAJ0CD14</accession>
<feature type="non-terminal residue" evidence="2">
    <location>
        <position position="641"/>
    </location>
</feature>
<dbReference type="InterPro" id="IPR024761">
    <property type="entry name" value="TFIIIC_delta_N"/>
</dbReference>
<evidence type="ECO:0000313" key="3">
    <source>
        <dbReference type="Proteomes" id="UP001251528"/>
    </source>
</evidence>
<dbReference type="Proteomes" id="UP001251528">
    <property type="component" value="Unassembled WGS sequence"/>
</dbReference>
<dbReference type="EMBL" id="JASWJB010000713">
    <property type="protein sequence ID" value="KAK2589417.1"/>
    <property type="molecule type" value="Genomic_DNA"/>
</dbReference>
<evidence type="ECO:0000259" key="1">
    <source>
        <dbReference type="Pfam" id="PF12657"/>
    </source>
</evidence>